<protein>
    <submittedName>
        <fullName evidence="1">Uncharacterized protein</fullName>
    </submittedName>
</protein>
<dbReference type="InterPro" id="IPR054202">
    <property type="entry name" value="DUF6907"/>
</dbReference>
<dbReference type="AlphaFoldDB" id="A0A7W3RB17"/>
<gene>
    <name evidence="1" type="ORF">HNR21_004747</name>
</gene>
<reference evidence="1 2" key="1">
    <citation type="submission" date="2020-08" db="EMBL/GenBank/DDBJ databases">
        <title>Sequencing the genomes of 1000 actinobacteria strains.</title>
        <authorList>
            <person name="Klenk H.-P."/>
        </authorList>
    </citation>
    <scope>NUCLEOTIDE SEQUENCE [LARGE SCALE GENOMIC DNA]</scope>
    <source>
        <strain evidence="1 2">DSM 45823</strain>
    </source>
</reference>
<dbReference type="Pfam" id="PF21848">
    <property type="entry name" value="DUF6907"/>
    <property type="match status" value="1"/>
</dbReference>
<organism evidence="1 2">
    <name type="scientific">Thermomonospora cellulosilytica</name>
    <dbReference type="NCBI Taxonomy" id="1411118"/>
    <lineage>
        <taxon>Bacteria</taxon>
        <taxon>Bacillati</taxon>
        <taxon>Actinomycetota</taxon>
        <taxon>Actinomycetes</taxon>
        <taxon>Streptosporangiales</taxon>
        <taxon>Thermomonosporaceae</taxon>
        <taxon>Thermomonospora</taxon>
    </lineage>
</organism>
<dbReference type="RefSeq" id="WP_182706923.1">
    <property type="nucleotide sequence ID" value="NZ_JACJII010000001.1"/>
</dbReference>
<accession>A0A7W3RB17</accession>
<dbReference type="Proteomes" id="UP000539313">
    <property type="component" value="Unassembled WGS sequence"/>
</dbReference>
<proteinExistence type="predicted"/>
<keyword evidence="2" id="KW-1185">Reference proteome</keyword>
<evidence type="ECO:0000313" key="2">
    <source>
        <dbReference type="Proteomes" id="UP000539313"/>
    </source>
</evidence>
<name>A0A7W3RB17_9ACTN</name>
<sequence length="142" mass="14682">MANPTVLAAPAPPGGPPVAVPACPGWCRSRHARDVPETTRSHVGELAGVRAPGGTPLAVVDGLRIDAQLLPGQPRLGWETGEVTLTLTLATPELPRMVEDLSPQQALQVADLLADGCGHPLDLSALIRKAVRLAAPEVMCGV</sequence>
<dbReference type="EMBL" id="JACJII010000001">
    <property type="protein sequence ID" value="MBA9005865.1"/>
    <property type="molecule type" value="Genomic_DNA"/>
</dbReference>
<comment type="caution">
    <text evidence="1">The sequence shown here is derived from an EMBL/GenBank/DDBJ whole genome shotgun (WGS) entry which is preliminary data.</text>
</comment>
<evidence type="ECO:0000313" key="1">
    <source>
        <dbReference type="EMBL" id="MBA9005865.1"/>
    </source>
</evidence>